<evidence type="ECO:0000256" key="1">
    <source>
        <dbReference type="SAM" id="MobiDB-lite"/>
    </source>
</evidence>
<protein>
    <submittedName>
        <fullName evidence="4">(diamondback moth) hypothetical protein</fullName>
    </submittedName>
</protein>
<accession>A0A8S4FN86</accession>
<sequence>MLLKRNLLESLTLFCCSGSFICILLNYVTDISPITGIWFPIYTVFLCLVSLTCSLKVIQWLIRCNKPLKYDVDKVFKEYPSLSFLARVLPEFSKPVRPPKFSEEYKEYDTNELSVISTVLERRLVSSWYVPFISQEIGFPFACKQMLDQMIGKAFQICNKIETKEVCIDAASVLIMHLKEYKKALKRLENNPNSTVESLYKKSHPISSDDKKKMQSADHCILILRIIFKELVPWELWDTPHSELLIRILSKKLDAFIDSTIADPVWLNNKLLTLLSESKAEAVEMKVVKEEVIKTTDKPEATLNHQNNDSPPILEAEPKKAEETTIEGALSTLITKTTAPILHRAIKEELQDDSIDNDVEVVTLEDALEVSGPVEVQASPVMRQRRGRQGKSEVKIYDRIIEGSVKTWETDMDLQCISLGQDLLASLNEASLDVASLDEGSLDETSLGGELVLSRLWGGEGEEAEGKGRRANAPPPLWFGEEDTVDIEPSRETSPNDKKSSPKPTEVLLKDLQTTVHQAKSKIGDLQVDTHTRSESKQPGDEAAGMMEGLLDLGIAGFKKGLRFTGLSDDHAQDKDKSPSGRDKSNESSPPPRGEREGGHYQALSNGGHKEEPASNGAPPLTKQQRVTSQDSVPVSTQPKRSLPPSPLPARSPPAAPAAPAPPAAPAEPPDSPEPQYEEAADLSTSIAKLRSLLRQRADAESSTSEESIWWEGAEETRGRTLHHNSKPVDTASLADEYDMNSERTTTSPQSSNNMQRLDRLFQRTVTGVFNSLRTAVGAEGAEGAASEGGAGALSNWTYVPAACDVNVSCSEVEQWGRQVRGALSNWTYVPVACEVIVSGAVARLVGARRAGSHVEAALDSLDQLTEPRAWAVARLVGARRAGSHVEAALDSLDQLAEPPCKHHDDLEEGGAAWLAAAALASEASIGGSHVAHRLATVLLADISESLIDGWLAELSGWLKRQIFSTFEHMSDDAETRAREEARAGDAGGAGDLDVRETCRVVLERLPAPLYLFGEETLTNAVTLTVSSLSNKDINRDVMFRILDLLALRFHKSAGLKHPSFEN</sequence>
<feature type="compositionally biased region" description="Polar residues" evidence="1">
    <location>
        <begin position="743"/>
        <end position="753"/>
    </location>
</feature>
<evidence type="ECO:0000256" key="2">
    <source>
        <dbReference type="SAM" id="Phobius"/>
    </source>
</evidence>
<feature type="transmembrane region" description="Helical" evidence="2">
    <location>
        <begin position="39"/>
        <end position="62"/>
    </location>
</feature>
<feature type="compositionally biased region" description="Basic and acidic residues" evidence="1">
    <location>
        <begin position="568"/>
        <end position="586"/>
    </location>
</feature>
<gene>
    <name evidence="4" type="ORF">PLXY2_LOCUS9236</name>
</gene>
<proteinExistence type="predicted"/>
<feature type="compositionally biased region" description="Pro residues" evidence="1">
    <location>
        <begin position="642"/>
        <end position="673"/>
    </location>
</feature>
<reference evidence="4" key="1">
    <citation type="submission" date="2020-11" db="EMBL/GenBank/DDBJ databases">
        <authorList>
            <person name="Whiteford S."/>
        </authorList>
    </citation>
    <scope>NUCLEOTIDE SEQUENCE</scope>
</reference>
<feature type="region of interest" description="Disordered" evidence="1">
    <location>
        <begin position="567"/>
        <end position="682"/>
    </location>
</feature>
<dbReference type="InterPro" id="IPR003114">
    <property type="entry name" value="Phox_assoc"/>
</dbReference>
<keyword evidence="2" id="KW-0812">Transmembrane</keyword>
<feature type="region of interest" description="Disordered" evidence="1">
    <location>
        <begin position="516"/>
        <end position="542"/>
    </location>
</feature>
<keyword evidence="2" id="KW-1133">Transmembrane helix</keyword>
<evidence type="ECO:0000313" key="4">
    <source>
        <dbReference type="EMBL" id="CAG9128623.1"/>
    </source>
</evidence>
<evidence type="ECO:0000259" key="3">
    <source>
        <dbReference type="Pfam" id="PF02194"/>
    </source>
</evidence>
<keyword evidence="5" id="KW-1185">Reference proteome</keyword>
<keyword evidence="2" id="KW-0472">Membrane</keyword>
<feature type="region of interest" description="Disordered" evidence="1">
    <location>
        <begin position="459"/>
        <end position="504"/>
    </location>
</feature>
<feature type="compositionally biased region" description="Basic and acidic residues" evidence="1">
    <location>
        <begin position="528"/>
        <end position="540"/>
    </location>
</feature>
<dbReference type="Pfam" id="PF02194">
    <property type="entry name" value="PXA"/>
    <property type="match status" value="1"/>
</dbReference>
<dbReference type="AlphaFoldDB" id="A0A8S4FN86"/>
<feature type="compositionally biased region" description="Basic and acidic residues" evidence="1">
    <location>
        <begin position="488"/>
        <end position="500"/>
    </location>
</feature>
<name>A0A8S4FN86_PLUXY</name>
<organism evidence="4 5">
    <name type="scientific">Plutella xylostella</name>
    <name type="common">Diamondback moth</name>
    <name type="synonym">Plutella maculipennis</name>
    <dbReference type="NCBI Taxonomy" id="51655"/>
    <lineage>
        <taxon>Eukaryota</taxon>
        <taxon>Metazoa</taxon>
        <taxon>Ecdysozoa</taxon>
        <taxon>Arthropoda</taxon>
        <taxon>Hexapoda</taxon>
        <taxon>Insecta</taxon>
        <taxon>Pterygota</taxon>
        <taxon>Neoptera</taxon>
        <taxon>Endopterygota</taxon>
        <taxon>Lepidoptera</taxon>
        <taxon>Glossata</taxon>
        <taxon>Ditrysia</taxon>
        <taxon>Yponomeutoidea</taxon>
        <taxon>Plutellidae</taxon>
        <taxon>Plutella</taxon>
    </lineage>
</organism>
<feature type="region of interest" description="Disordered" evidence="1">
    <location>
        <begin position="716"/>
        <end position="753"/>
    </location>
</feature>
<dbReference type="Proteomes" id="UP000653454">
    <property type="component" value="Unassembled WGS sequence"/>
</dbReference>
<feature type="transmembrane region" description="Helical" evidence="2">
    <location>
        <begin position="7"/>
        <end position="27"/>
    </location>
</feature>
<dbReference type="EMBL" id="CAJHNJ030000036">
    <property type="protein sequence ID" value="CAG9128623.1"/>
    <property type="molecule type" value="Genomic_DNA"/>
</dbReference>
<feature type="compositionally biased region" description="Polar residues" evidence="1">
    <location>
        <begin position="622"/>
        <end position="640"/>
    </location>
</feature>
<comment type="caution">
    <text evidence="4">The sequence shown here is derived from an EMBL/GenBank/DDBJ whole genome shotgun (WGS) entry which is preliminary data.</text>
</comment>
<feature type="domain" description="PXA" evidence="3">
    <location>
        <begin position="115"/>
        <end position="271"/>
    </location>
</feature>
<evidence type="ECO:0000313" key="5">
    <source>
        <dbReference type="Proteomes" id="UP000653454"/>
    </source>
</evidence>